<accession>A0A6A4MTU5</accession>
<dbReference type="InterPro" id="IPR050651">
    <property type="entry name" value="Plant_Cytochrome_P450_Monoox"/>
</dbReference>
<evidence type="ECO:0000256" key="1">
    <source>
        <dbReference type="ARBA" id="ARBA00001971"/>
    </source>
</evidence>
<sequence>MEFKNLLSQSTLPFIVLGVLLLLFVLTSIRSKNRSSASRKAPPEARGAWPLIGHLHLLVGSLSPHVILSNMADKYGPVFSMRLGVQQTLIVSNSDMAKECFTINDRAFASRPKSIAFEILGYNFSMLGFSPYGSYWRQVRKIATLELLSNHRIESLKHVIEWEVVAAMKESYSLSDSGKVVVTEMKKWFGDITHNIMFRMIVGKRFDEGK</sequence>
<keyword evidence="5" id="KW-0479">Metal-binding</keyword>
<evidence type="ECO:0000256" key="8">
    <source>
        <dbReference type="ARBA" id="ARBA00023004"/>
    </source>
</evidence>
<dbReference type="Gene3D" id="1.10.630.10">
    <property type="entry name" value="Cytochrome P450"/>
    <property type="match status" value="1"/>
</dbReference>
<evidence type="ECO:0000256" key="3">
    <source>
        <dbReference type="ARBA" id="ARBA00022617"/>
    </source>
</evidence>
<organism evidence="12 13">
    <name type="scientific">Lupinus albus</name>
    <name type="common">White lupine</name>
    <name type="synonym">Lupinus termis</name>
    <dbReference type="NCBI Taxonomy" id="3870"/>
    <lineage>
        <taxon>Eukaryota</taxon>
        <taxon>Viridiplantae</taxon>
        <taxon>Streptophyta</taxon>
        <taxon>Embryophyta</taxon>
        <taxon>Tracheophyta</taxon>
        <taxon>Spermatophyta</taxon>
        <taxon>Magnoliopsida</taxon>
        <taxon>eudicotyledons</taxon>
        <taxon>Gunneridae</taxon>
        <taxon>Pentapetalae</taxon>
        <taxon>rosids</taxon>
        <taxon>fabids</taxon>
        <taxon>Fabales</taxon>
        <taxon>Fabaceae</taxon>
        <taxon>Papilionoideae</taxon>
        <taxon>50 kb inversion clade</taxon>
        <taxon>genistoids sensu lato</taxon>
        <taxon>core genistoids</taxon>
        <taxon>Genisteae</taxon>
        <taxon>Lupinus</taxon>
    </lineage>
</organism>
<proteinExistence type="predicted"/>
<dbReference type="AlphaFoldDB" id="A0A6A4MTU5"/>
<comment type="subcellular location">
    <subcellularLocation>
        <location evidence="2">Membrane</location>
    </subcellularLocation>
</comment>
<dbReference type="Pfam" id="PF00067">
    <property type="entry name" value="p450"/>
    <property type="match status" value="1"/>
</dbReference>
<evidence type="ECO:0000256" key="9">
    <source>
        <dbReference type="ARBA" id="ARBA00023033"/>
    </source>
</evidence>
<feature type="transmembrane region" description="Helical" evidence="11">
    <location>
        <begin position="12"/>
        <end position="29"/>
    </location>
</feature>
<dbReference type="Proteomes" id="UP000447434">
    <property type="component" value="Chromosome 23"/>
</dbReference>
<keyword evidence="10 11" id="KW-0472">Membrane</keyword>
<comment type="caution">
    <text evidence="12">The sequence shown here is derived from an EMBL/GenBank/DDBJ whole genome shotgun (WGS) entry which is preliminary data.</text>
</comment>
<protein>
    <submittedName>
        <fullName evidence="12">Putative cytochrome P450</fullName>
    </submittedName>
</protein>
<dbReference type="InterPro" id="IPR001128">
    <property type="entry name" value="Cyt_P450"/>
</dbReference>
<name>A0A6A4MTU5_LUPAL</name>
<keyword evidence="9" id="KW-0503">Monooxygenase</keyword>
<dbReference type="EMBL" id="WOCE01000023">
    <property type="protein sequence ID" value="KAE9586776.1"/>
    <property type="molecule type" value="Genomic_DNA"/>
</dbReference>
<dbReference type="InterPro" id="IPR002401">
    <property type="entry name" value="Cyt_P450_E_grp-I"/>
</dbReference>
<keyword evidence="8" id="KW-0408">Iron</keyword>
<evidence type="ECO:0000256" key="6">
    <source>
        <dbReference type="ARBA" id="ARBA00022989"/>
    </source>
</evidence>
<comment type="cofactor">
    <cofactor evidence="1">
        <name>heme</name>
        <dbReference type="ChEBI" id="CHEBI:30413"/>
    </cofactor>
</comment>
<evidence type="ECO:0000256" key="5">
    <source>
        <dbReference type="ARBA" id="ARBA00022723"/>
    </source>
</evidence>
<keyword evidence="13" id="KW-1185">Reference proteome</keyword>
<dbReference type="GO" id="GO:0016705">
    <property type="term" value="F:oxidoreductase activity, acting on paired donors, with incorporation or reduction of molecular oxygen"/>
    <property type="evidence" value="ECO:0007669"/>
    <property type="project" value="InterPro"/>
</dbReference>
<dbReference type="PRINTS" id="PR00463">
    <property type="entry name" value="EP450I"/>
</dbReference>
<dbReference type="OrthoDB" id="2789670at2759"/>
<keyword evidence="7" id="KW-0560">Oxidoreductase</keyword>
<dbReference type="GO" id="GO:0016020">
    <property type="term" value="C:membrane"/>
    <property type="evidence" value="ECO:0007669"/>
    <property type="project" value="UniProtKB-SubCell"/>
</dbReference>
<dbReference type="PANTHER" id="PTHR47947">
    <property type="entry name" value="CYTOCHROME P450 82C3-RELATED"/>
    <property type="match status" value="1"/>
</dbReference>
<dbReference type="GO" id="GO:0020037">
    <property type="term" value="F:heme binding"/>
    <property type="evidence" value="ECO:0007669"/>
    <property type="project" value="InterPro"/>
</dbReference>
<dbReference type="GO" id="GO:0005506">
    <property type="term" value="F:iron ion binding"/>
    <property type="evidence" value="ECO:0007669"/>
    <property type="project" value="InterPro"/>
</dbReference>
<keyword evidence="4 11" id="KW-0812">Transmembrane</keyword>
<reference evidence="13" key="1">
    <citation type="journal article" date="2020" name="Nat. Commun.">
        <title>Genome sequence of the cluster root forming white lupin.</title>
        <authorList>
            <person name="Hufnagel B."/>
            <person name="Marques A."/>
            <person name="Soriano A."/>
            <person name="Marques L."/>
            <person name="Divol F."/>
            <person name="Doumas P."/>
            <person name="Sallet E."/>
            <person name="Mancinotti D."/>
            <person name="Carrere S."/>
            <person name="Marande W."/>
            <person name="Arribat S."/>
            <person name="Keller J."/>
            <person name="Huneau C."/>
            <person name="Blein T."/>
            <person name="Aime D."/>
            <person name="Laguerre M."/>
            <person name="Taylor J."/>
            <person name="Schubert V."/>
            <person name="Nelson M."/>
            <person name="Geu-Flores F."/>
            <person name="Crespi M."/>
            <person name="Gallardo-Guerrero K."/>
            <person name="Delaux P.-M."/>
            <person name="Salse J."/>
            <person name="Berges H."/>
            <person name="Guyot R."/>
            <person name="Gouzy J."/>
            <person name="Peret B."/>
        </authorList>
    </citation>
    <scope>NUCLEOTIDE SEQUENCE [LARGE SCALE GENOMIC DNA]</scope>
    <source>
        <strain evidence="13">cv. Amiga</strain>
    </source>
</reference>
<keyword evidence="6 11" id="KW-1133">Transmembrane helix</keyword>
<evidence type="ECO:0000313" key="13">
    <source>
        <dbReference type="Proteomes" id="UP000447434"/>
    </source>
</evidence>
<evidence type="ECO:0000313" key="12">
    <source>
        <dbReference type="EMBL" id="KAE9586776.1"/>
    </source>
</evidence>
<gene>
    <name evidence="12" type="ORF">Lalb_Chr23g0266781</name>
</gene>
<evidence type="ECO:0000256" key="7">
    <source>
        <dbReference type="ARBA" id="ARBA00023002"/>
    </source>
</evidence>
<dbReference type="GO" id="GO:0004497">
    <property type="term" value="F:monooxygenase activity"/>
    <property type="evidence" value="ECO:0007669"/>
    <property type="project" value="UniProtKB-KW"/>
</dbReference>
<evidence type="ECO:0000256" key="11">
    <source>
        <dbReference type="SAM" id="Phobius"/>
    </source>
</evidence>
<evidence type="ECO:0000256" key="10">
    <source>
        <dbReference type="ARBA" id="ARBA00023136"/>
    </source>
</evidence>
<dbReference type="SUPFAM" id="SSF48264">
    <property type="entry name" value="Cytochrome P450"/>
    <property type="match status" value="1"/>
</dbReference>
<evidence type="ECO:0000256" key="4">
    <source>
        <dbReference type="ARBA" id="ARBA00022692"/>
    </source>
</evidence>
<dbReference type="InterPro" id="IPR036396">
    <property type="entry name" value="Cyt_P450_sf"/>
</dbReference>
<dbReference type="PANTHER" id="PTHR47947:SF26">
    <property type="entry name" value="CYTOCHROME P450"/>
    <property type="match status" value="1"/>
</dbReference>
<evidence type="ECO:0000256" key="2">
    <source>
        <dbReference type="ARBA" id="ARBA00004370"/>
    </source>
</evidence>
<keyword evidence="3" id="KW-0349">Heme</keyword>